<accession>A0ABW2BDY8</accession>
<name>A0ABW2BDY8_9HYPH</name>
<keyword evidence="3" id="KW-1185">Reference proteome</keyword>
<dbReference type="RefSeq" id="WP_378966775.1">
    <property type="nucleotide sequence ID" value="NZ_JBHSWN010000001.1"/>
</dbReference>
<comment type="caution">
    <text evidence="2">The sequence shown here is derived from an EMBL/GenBank/DDBJ whole genome shotgun (WGS) entry which is preliminary data.</text>
</comment>
<sequence length="83" mass="9359">MLRRLRSEGPLPAPDPGEMRTVRSLVRRGLLRTRDRGRDKASEPGCWFLTARAMRLVSQADGDATAPRQKPEGVEEESQREEA</sequence>
<dbReference type="EMBL" id="JBHSWN010000001">
    <property type="protein sequence ID" value="MFC6788598.1"/>
    <property type="molecule type" value="Genomic_DNA"/>
</dbReference>
<proteinExistence type="predicted"/>
<protein>
    <submittedName>
        <fullName evidence="2">Uncharacterized protein</fullName>
    </submittedName>
</protein>
<evidence type="ECO:0000313" key="3">
    <source>
        <dbReference type="Proteomes" id="UP001596292"/>
    </source>
</evidence>
<feature type="region of interest" description="Disordered" evidence="1">
    <location>
        <begin position="1"/>
        <end position="24"/>
    </location>
</feature>
<feature type="compositionally biased region" description="Acidic residues" evidence="1">
    <location>
        <begin position="74"/>
        <end position="83"/>
    </location>
</feature>
<gene>
    <name evidence="2" type="ORF">ACFQE0_02515</name>
</gene>
<evidence type="ECO:0000313" key="2">
    <source>
        <dbReference type="EMBL" id="MFC6788598.1"/>
    </source>
</evidence>
<evidence type="ECO:0000256" key="1">
    <source>
        <dbReference type="SAM" id="MobiDB-lite"/>
    </source>
</evidence>
<dbReference type="Proteomes" id="UP001596292">
    <property type="component" value="Unassembled WGS sequence"/>
</dbReference>
<feature type="region of interest" description="Disordered" evidence="1">
    <location>
        <begin position="58"/>
        <end position="83"/>
    </location>
</feature>
<organism evidence="2 3">
    <name type="scientific">Methylobacterium komagatae</name>
    <dbReference type="NCBI Taxonomy" id="374425"/>
    <lineage>
        <taxon>Bacteria</taxon>
        <taxon>Pseudomonadati</taxon>
        <taxon>Pseudomonadota</taxon>
        <taxon>Alphaproteobacteria</taxon>
        <taxon>Hyphomicrobiales</taxon>
        <taxon>Methylobacteriaceae</taxon>
        <taxon>Methylobacterium</taxon>
    </lineage>
</organism>
<reference evidence="3" key="1">
    <citation type="journal article" date="2019" name="Int. J. Syst. Evol. Microbiol.">
        <title>The Global Catalogue of Microorganisms (GCM) 10K type strain sequencing project: providing services to taxonomists for standard genome sequencing and annotation.</title>
        <authorList>
            <consortium name="The Broad Institute Genomics Platform"/>
            <consortium name="The Broad Institute Genome Sequencing Center for Infectious Disease"/>
            <person name="Wu L."/>
            <person name="Ma J."/>
        </authorList>
    </citation>
    <scope>NUCLEOTIDE SEQUENCE [LARGE SCALE GENOMIC DNA]</scope>
    <source>
        <strain evidence="3">CCUG 48316</strain>
    </source>
</reference>